<dbReference type="AlphaFoldDB" id="A0A7R7EL54"/>
<accession>A0A7R7EL54</accession>
<dbReference type="Proteomes" id="UP000595897">
    <property type="component" value="Chromosome"/>
</dbReference>
<organism evidence="2 3">
    <name type="scientific">Anaeromicropila herbilytica</name>
    <dbReference type="NCBI Taxonomy" id="2785025"/>
    <lineage>
        <taxon>Bacteria</taxon>
        <taxon>Bacillati</taxon>
        <taxon>Bacillota</taxon>
        <taxon>Clostridia</taxon>
        <taxon>Lachnospirales</taxon>
        <taxon>Lachnospiraceae</taxon>
        <taxon>Anaeromicropila</taxon>
    </lineage>
</organism>
<sequence>MRSLIVCTLRLHDIYVMNLGVLSYITTISAKIVILFYRTIEYRRILECVFRNAK</sequence>
<feature type="transmembrane region" description="Helical" evidence="1">
    <location>
        <begin position="14"/>
        <end position="37"/>
    </location>
</feature>
<evidence type="ECO:0000256" key="1">
    <source>
        <dbReference type="SAM" id="Phobius"/>
    </source>
</evidence>
<name>A0A7R7EL54_9FIRM</name>
<proteinExistence type="predicted"/>
<evidence type="ECO:0000313" key="2">
    <source>
        <dbReference type="EMBL" id="BCN30616.1"/>
    </source>
</evidence>
<gene>
    <name evidence="2" type="ORF">bsdtb5_19110</name>
</gene>
<reference evidence="2 3" key="1">
    <citation type="submission" date="2020-11" db="EMBL/GenBank/DDBJ databases">
        <title>Draft genome sequencing of a Lachnospiraceae strain isolated from anoxic soil subjected to BSD treatment.</title>
        <authorList>
            <person name="Uek A."/>
            <person name="Tonouchi A."/>
        </authorList>
    </citation>
    <scope>NUCLEOTIDE SEQUENCE [LARGE SCALE GENOMIC DNA]</scope>
    <source>
        <strain evidence="2 3">TB5</strain>
    </source>
</reference>
<dbReference type="EMBL" id="AP024169">
    <property type="protein sequence ID" value="BCN30616.1"/>
    <property type="molecule type" value="Genomic_DNA"/>
</dbReference>
<dbReference type="KEGG" id="ahb:bsdtb5_19110"/>
<evidence type="ECO:0000313" key="3">
    <source>
        <dbReference type="Proteomes" id="UP000595897"/>
    </source>
</evidence>
<keyword evidence="1" id="KW-0812">Transmembrane</keyword>
<keyword evidence="1" id="KW-1133">Transmembrane helix</keyword>
<keyword evidence="3" id="KW-1185">Reference proteome</keyword>
<keyword evidence="1" id="KW-0472">Membrane</keyword>
<protein>
    <submittedName>
        <fullName evidence="2">Uncharacterized protein</fullName>
    </submittedName>
</protein>